<feature type="region of interest" description="Disordered" evidence="1">
    <location>
        <begin position="1"/>
        <end position="69"/>
    </location>
</feature>
<accession>A0A8D0F526</accession>
<dbReference type="Ensembl" id="ENSSOCT00000010143.1">
    <property type="protein sequence ID" value="ENSSOCP00000009887.1"/>
    <property type="gene ID" value="ENSSOCG00000007542.1"/>
</dbReference>
<dbReference type="Proteomes" id="UP000694551">
    <property type="component" value="Unplaced"/>
</dbReference>
<evidence type="ECO:0000313" key="2">
    <source>
        <dbReference type="Ensembl" id="ENSSOCP00000009887.1"/>
    </source>
</evidence>
<evidence type="ECO:0000256" key="1">
    <source>
        <dbReference type="SAM" id="MobiDB-lite"/>
    </source>
</evidence>
<name>A0A8D0F526_STROC</name>
<sequence>PPGCGRGSGAAGSPAPAAGYGGHGAGRPRPGLPAPSYRGDAEVGPGGPGEREEASRGAVPPGPSVLGPG</sequence>
<organism evidence="2 3">
    <name type="scientific">Strix occidentalis caurina</name>
    <name type="common">northern spotted owl</name>
    <dbReference type="NCBI Taxonomy" id="311401"/>
    <lineage>
        <taxon>Eukaryota</taxon>
        <taxon>Metazoa</taxon>
        <taxon>Chordata</taxon>
        <taxon>Craniata</taxon>
        <taxon>Vertebrata</taxon>
        <taxon>Euteleostomi</taxon>
        <taxon>Archelosauria</taxon>
        <taxon>Archosauria</taxon>
        <taxon>Dinosauria</taxon>
        <taxon>Saurischia</taxon>
        <taxon>Theropoda</taxon>
        <taxon>Coelurosauria</taxon>
        <taxon>Aves</taxon>
        <taxon>Neognathae</taxon>
        <taxon>Neoaves</taxon>
        <taxon>Telluraves</taxon>
        <taxon>Strigiformes</taxon>
        <taxon>Strigidae</taxon>
        <taxon>Strix</taxon>
    </lineage>
</organism>
<keyword evidence="3" id="KW-1185">Reference proteome</keyword>
<protein>
    <submittedName>
        <fullName evidence="2">Uncharacterized protein</fullName>
    </submittedName>
</protein>
<dbReference type="AlphaFoldDB" id="A0A8D0F526"/>
<evidence type="ECO:0000313" key="3">
    <source>
        <dbReference type="Proteomes" id="UP000694551"/>
    </source>
</evidence>
<feature type="compositionally biased region" description="Gly residues" evidence="1">
    <location>
        <begin position="1"/>
        <end position="10"/>
    </location>
</feature>
<reference evidence="2" key="1">
    <citation type="submission" date="2025-08" db="UniProtKB">
        <authorList>
            <consortium name="Ensembl"/>
        </authorList>
    </citation>
    <scope>IDENTIFICATION</scope>
</reference>
<reference evidence="2" key="2">
    <citation type="submission" date="2025-09" db="UniProtKB">
        <authorList>
            <consortium name="Ensembl"/>
        </authorList>
    </citation>
    <scope>IDENTIFICATION</scope>
</reference>
<proteinExistence type="predicted"/>